<name>A0ABN3TJH3_9ACTN</name>
<evidence type="ECO:0000313" key="1">
    <source>
        <dbReference type="EMBL" id="GAA2703327.1"/>
    </source>
</evidence>
<accession>A0ABN3TJH3</accession>
<gene>
    <name evidence="1" type="ORF">GCM10010412_101360</name>
</gene>
<dbReference type="Proteomes" id="UP001501666">
    <property type="component" value="Unassembled WGS sequence"/>
</dbReference>
<dbReference type="EMBL" id="BAAATE010000104">
    <property type="protein sequence ID" value="GAA2703327.1"/>
    <property type="molecule type" value="Genomic_DNA"/>
</dbReference>
<proteinExistence type="predicted"/>
<keyword evidence="2" id="KW-1185">Reference proteome</keyword>
<protein>
    <submittedName>
        <fullName evidence="1">Uncharacterized protein</fullName>
    </submittedName>
</protein>
<organism evidence="1 2">
    <name type="scientific">Nonomuraea recticatena</name>
    <dbReference type="NCBI Taxonomy" id="46178"/>
    <lineage>
        <taxon>Bacteria</taxon>
        <taxon>Bacillati</taxon>
        <taxon>Actinomycetota</taxon>
        <taxon>Actinomycetes</taxon>
        <taxon>Streptosporangiales</taxon>
        <taxon>Streptosporangiaceae</taxon>
        <taxon>Nonomuraea</taxon>
    </lineage>
</organism>
<comment type="caution">
    <text evidence="1">The sequence shown here is derived from an EMBL/GenBank/DDBJ whole genome shotgun (WGS) entry which is preliminary data.</text>
</comment>
<reference evidence="1 2" key="1">
    <citation type="journal article" date="2019" name="Int. J. Syst. Evol. Microbiol.">
        <title>The Global Catalogue of Microorganisms (GCM) 10K type strain sequencing project: providing services to taxonomists for standard genome sequencing and annotation.</title>
        <authorList>
            <consortium name="The Broad Institute Genomics Platform"/>
            <consortium name="The Broad Institute Genome Sequencing Center for Infectious Disease"/>
            <person name="Wu L."/>
            <person name="Ma J."/>
        </authorList>
    </citation>
    <scope>NUCLEOTIDE SEQUENCE [LARGE SCALE GENOMIC DNA]</scope>
    <source>
        <strain evidence="1 2">JCM 6835</strain>
    </source>
</reference>
<sequence>MLTFVGTVAAVCSMTTDLFGVLEGVPAPLVATPPSTSLTAKTPAVDAEIRGDDRRVWTETVYRVCTNKSAGDVDEWQRCRDLVLHLMRPPQQISVKAGP</sequence>
<evidence type="ECO:0000313" key="2">
    <source>
        <dbReference type="Proteomes" id="UP001501666"/>
    </source>
</evidence>